<accession>A0AAV9PHQ4</accession>
<dbReference type="AlphaFoldDB" id="A0AAV9PHQ4"/>
<evidence type="ECO:0000259" key="1">
    <source>
        <dbReference type="Pfam" id="PF00646"/>
    </source>
</evidence>
<reference evidence="2 3" key="1">
    <citation type="submission" date="2023-08" db="EMBL/GenBank/DDBJ databases">
        <title>Black Yeasts Isolated from many extreme environments.</title>
        <authorList>
            <person name="Coleine C."/>
            <person name="Stajich J.E."/>
            <person name="Selbmann L."/>
        </authorList>
    </citation>
    <scope>NUCLEOTIDE SEQUENCE [LARGE SCALE GENOMIC DNA]</scope>
    <source>
        <strain evidence="2 3">CCFEE 5935</strain>
    </source>
</reference>
<dbReference type="GeneID" id="89925019"/>
<evidence type="ECO:0000313" key="3">
    <source>
        <dbReference type="Proteomes" id="UP001337655"/>
    </source>
</evidence>
<name>A0AAV9PHQ4_9PEZI</name>
<feature type="domain" description="F-box" evidence="1">
    <location>
        <begin position="50"/>
        <end position="84"/>
    </location>
</feature>
<protein>
    <recommendedName>
        <fullName evidence="1">F-box domain-containing protein</fullName>
    </recommendedName>
</protein>
<dbReference type="Pfam" id="PF00646">
    <property type="entry name" value="F-box"/>
    <property type="match status" value="1"/>
</dbReference>
<dbReference type="Proteomes" id="UP001337655">
    <property type="component" value="Unassembled WGS sequence"/>
</dbReference>
<comment type="caution">
    <text evidence="2">The sequence shown here is derived from an EMBL/GenBank/DDBJ whole genome shotgun (WGS) entry which is preliminary data.</text>
</comment>
<organism evidence="2 3">
    <name type="scientific">Saxophila tyrrhenica</name>
    <dbReference type="NCBI Taxonomy" id="1690608"/>
    <lineage>
        <taxon>Eukaryota</taxon>
        <taxon>Fungi</taxon>
        <taxon>Dikarya</taxon>
        <taxon>Ascomycota</taxon>
        <taxon>Pezizomycotina</taxon>
        <taxon>Dothideomycetes</taxon>
        <taxon>Dothideomycetidae</taxon>
        <taxon>Mycosphaerellales</taxon>
        <taxon>Extremaceae</taxon>
        <taxon>Saxophila</taxon>
    </lineage>
</organism>
<dbReference type="EMBL" id="JAVRRT010000005">
    <property type="protein sequence ID" value="KAK5172036.1"/>
    <property type="molecule type" value="Genomic_DNA"/>
</dbReference>
<sequence>MQNANLDLTLTLYLTRPPLCHLCQVDQFCSKASPEAHIFQAAMATANVFDLPELTEEILLRLSPRRLFLVKRVNKSWKALIEGSVRLRRRTFMAPAGSILKTKHGNTTRKERSITPLLPETPFTLAPVFRKWNWHHPLPRVHAEAHSPCPWQTVVNLEWEMDGRMNPHVPDSVRNMYLTQPPIDGLAVGIQRRDDELSWLKRTLLHDANGIKIGQIVDAIMGLLQLICDDYNVDKMVPSWFKD</sequence>
<dbReference type="RefSeq" id="XP_064660880.1">
    <property type="nucleotide sequence ID" value="XM_064800929.1"/>
</dbReference>
<keyword evidence="3" id="KW-1185">Reference proteome</keyword>
<dbReference type="SUPFAM" id="SSF81383">
    <property type="entry name" value="F-box domain"/>
    <property type="match status" value="1"/>
</dbReference>
<gene>
    <name evidence="2" type="ORF">LTR77_003673</name>
</gene>
<proteinExistence type="predicted"/>
<evidence type="ECO:0000313" key="2">
    <source>
        <dbReference type="EMBL" id="KAK5172036.1"/>
    </source>
</evidence>
<dbReference type="InterPro" id="IPR036047">
    <property type="entry name" value="F-box-like_dom_sf"/>
</dbReference>
<dbReference type="InterPro" id="IPR001810">
    <property type="entry name" value="F-box_dom"/>
</dbReference>